<dbReference type="InterPro" id="IPR051167">
    <property type="entry name" value="Prolyl_oligopep/macrocyclase"/>
</dbReference>
<keyword evidence="10" id="KW-0472">Membrane</keyword>
<evidence type="ECO:0000256" key="1">
    <source>
        <dbReference type="ARBA" id="ARBA00001070"/>
    </source>
</evidence>
<feature type="transmembrane region" description="Helical" evidence="10">
    <location>
        <begin position="417"/>
        <end position="445"/>
    </location>
</feature>
<dbReference type="Pfam" id="PF06423">
    <property type="entry name" value="GWT1"/>
    <property type="match status" value="2"/>
</dbReference>
<evidence type="ECO:0000256" key="8">
    <source>
        <dbReference type="ARBA" id="ARBA00029698"/>
    </source>
</evidence>
<reference evidence="13 14" key="1">
    <citation type="journal article" date="2016" name="Genome Biol. Evol.">
        <title>Gene Family Evolution Reflects Adaptation to Soil Environmental Stressors in the Genome of the Collembolan Orchesella cincta.</title>
        <authorList>
            <person name="Faddeeva-Vakhrusheva A."/>
            <person name="Derks M.F."/>
            <person name="Anvar S.Y."/>
            <person name="Agamennone V."/>
            <person name="Suring W."/>
            <person name="Smit S."/>
            <person name="van Straalen N.M."/>
            <person name="Roelofs D."/>
        </authorList>
    </citation>
    <scope>NUCLEOTIDE SEQUENCE [LARGE SCALE GENOMIC DNA]</scope>
    <source>
        <tissue evidence="13">Mixed pool</tissue>
    </source>
</reference>
<feature type="transmembrane region" description="Helical" evidence="10">
    <location>
        <begin position="237"/>
        <end position="258"/>
    </location>
</feature>
<dbReference type="GO" id="GO:0005829">
    <property type="term" value="C:cytosol"/>
    <property type="evidence" value="ECO:0007669"/>
    <property type="project" value="TreeGrafter"/>
</dbReference>
<feature type="transmembrane region" description="Helical" evidence="10">
    <location>
        <begin position="206"/>
        <end position="225"/>
    </location>
</feature>
<keyword evidence="9" id="KW-0175">Coiled coil</keyword>
<gene>
    <name evidence="13" type="ORF">Ocin01_15230</name>
</gene>
<sequence>MARTAIPSSFNDMHTAFVTTDEGILLAELLQVLACVSVTPLLTPLLIPWVVPPTFAKQAAYDENFLFLIKAIVEYPVLAVFPVWAVTLFAGADVDKNNSSYLRSSGVVFIVLLCVAVGILVVNHAVTAPKWLGFSRHWEKIKHLPTGWISEISSKSNTTPSAQGQGRLLFITNYRAIVIYITILCILAVDFPIFPRRFAKTKTYGISLMDVGTGCFVFANGIVAPEARSRKSPLSKSLKSTIPIIILGFIRLVSVKGIEYQEVVEEYGVHWNFFFTLAGVKILSSLLFTVFDSAHGLKLATAISIVYEIILSYNNLQNAYIMNNSVLRENLIDANREGIFSLVGYLSIYLASVYVGKLLYWEKKVSVHDWTKYTLRTLAQLIVMWTLYYIATLYGIFPCRRTANMGYILLMVAVNYSLLWFQMFLALILVCLQHIGLIYGPLVFYEMAALQRRETDRIRNLQQMAKDFSKRQQPENDNEAEDLDAQLEILEKKLEEAFALLKQRAPSSVSDRDLLEKIALIEAEIKSLENKLSDDSSDTEQHEDYDRGNIVLMPDLSKCPIILEAICYNALAVFLLGNLLTGLINCAIYTMYTSAYLSLCYLWLYATNCQLAHWRKASLDQLRTKHTSASLQIPKEMTRINYPDIRRDESVVDEYHETKIADPYRWLEDPDSDEVQKFVEAQNNITIPFLEECKPREAIKTRLTELWNYAKYGCPFRRGDRYFYFKNTGLQNQSVLYMQRSLEEDGEVFLDPNTLSEDGTVAISTYAFSKNGEVFAYGLSGSGSDWITIHFKNVLTGENYPETLQKVKFTSLSWTHDNVGVFYGGAEVSDCGNYLIVSPQQDCRDNLVFFADLSEPLKSGLKTKLTLTPVVTKFEADYIYVTNTGHLMYFRTSRDAPNYRIATIDFSKPISETSWQTVVPEHSKDVLDWTACVNGLYPRSRNNNGIFWKKKDSELFFQFASFLTPAKILYVDLKSESLEPKVVREVTLKGFNPSDFETTQVFYDSKDGTKIPMFIVHRKDLVKNGNNPCLLYGYGGFNISVQPTFSVTRIVLMQHMGGVFAIANIRGGGEYGESWHNGGRLLNKQNGFDDFQAAAQYLIDNQYTSSKKLAIQGASNGGLLVGACVVMDMLRFHKFTIGYAWCSDYGCSDEKEHFDNLLKISPIHNVKLPEDSNGQYPSVLLLTADHDDRVVPLHSYKFIAEIQTKVGKTSQQENPLLIRIETKAGHGAGKPTAKIAIDHYHWLENSNAPNVLQFESAQNDLTQNFLKSCPQLNEVKSMLLSVAIAVMYLSN</sequence>
<protein>
    <recommendedName>
        <fullName evidence="4">Prolyl endopeptidase</fullName>
        <ecNumber evidence="3">3.4.21.26</ecNumber>
    </recommendedName>
    <alternativeName>
        <fullName evidence="8">Post-proline cleaving enzyme</fullName>
    </alternativeName>
</protein>
<keyword evidence="7" id="KW-0720">Serine protease</keyword>
<dbReference type="Gene3D" id="2.130.10.120">
    <property type="entry name" value="Prolyl oligopeptidase, N-terminal domain"/>
    <property type="match status" value="2"/>
</dbReference>
<evidence type="ECO:0000256" key="7">
    <source>
        <dbReference type="ARBA" id="ARBA00022825"/>
    </source>
</evidence>
<dbReference type="GO" id="GO:0016020">
    <property type="term" value="C:membrane"/>
    <property type="evidence" value="ECO:0007669"/>
    <property type="project" value="InterPro"/>
</dbReference>
<keyword evidence="14" id="KW-1185">Reference proteome</keyword>
<evidence type="ECO:0000256" key="4">
    <source>
        <dbReference type="ARBA" id="ARBA00016310"/>
    </source>
</evidence>
<keyword evidence="5" id="KW-0645">Protease</keyword>
<dbReference type="PANTHER" id="PTHR42881:SF2">
    <property type="entry name" value="PROLYL ENDOPEPTIDASE"/>
    <property type="match status" value="1"/>
</dbReference>
<evidence type="ECO:0000256" key="10">
    <source>
        <dbReference type="SAM" id="Phobius"/>
    </source>
</evidence>
<feature type="transmembrane region" description="Helical" evidence="10">
    <location>
        <begin position="177"/>
        <end position="194"/>
    </location>
</feature>
<dbReference type="SUPFAM" id="SSF50993">
    <property type="entry name" value="Peptidase/esterase 'gauge' domain"/>
    <property type="match status" value="2"/>
</dbReference>
<dbReference type="SUPFAM" id="SSF53474">
    <property type="entry name" value="alpha/beta-Hydrolases"/>
    <property type="match status" value="1"/>
</dbReference>
<name>A0A1D2MEK9_ORCCI</name>
<evidence type="ECO:0000256" key="6">
    <source>
        <dbReference type="ARBA" id="ARBA00022801"/>
    </source>
</evidence>
<feature type="transmembrane region" description="Helical" evidence="10">
    <location>
        <begin position="339"/>
        <end position="361"/>
    </location>
</feature>
<keyword evidence="10" id="KW-1133">Transmembrane helix</keyword>
<comment type="catalytic activity">
    <reaction evidence="1">
        <text>Hydrolysis of Pro-|-Xaa &gt;&gt; Ala-|-Xaa in oligopeptides.</text>
        <dbReference type="EC" id="3.4.21.26"/>
    </reaction>
</comment>
<dbReference type="GO" id="GO:0006506">
    <property type="term" value="P:GPI anchor biosynthetic process"/>
    <property type="evidence" value="ECO:0007669"/>
    <property type="project" value="InterPro"/>
</dbReference>
<keyword evidence="10" id="KW-0812">Transmembrane</keyword>
<evidence type="ECO:0000256" key="9">
    <source>
        <dbReference type="SAM" id="Coils"/>
    </source>
</evidence>
<evidence type="ECO:0000256" key="2">
    <source>
        <dbReference type="ARBA" id="ARBA00005228"/>
    </source>
</evidence>
<comment type="similarity">
    <text evidence="2">Belongs to the peptidase S9A family.</text>
</comment>
<dbReference type="InterPro" id="IPR029058">
    <property type="entry name" value="AB_hydrolase_fold"/>
</dbReference>
<dbReference type="GO" id="GO:0016746">
    <property type="term" value="F:acyltransferase activity"/>
    <property type="evidence" value="ECO:0007669"/>
    <property type="project" value="InterPro"/>
</dbReference>
<evidence type="ECO:0000313" key="13">
    <source>
        <dbReference type="EMBL" id="ODM91456.1"/>
    </source>
</evidence>
<evidence type="ECO:0000256" key="3">
    <source>
        <dbReference type="ARBA" id="ARBA00011897"/>
    </source>
</evidence>
<dbReference type="PANTHER" id="PTHR42881">
    <property type="entry name" value="PROLYL ENDOPEPTIDASE"/>
    <property type="match status" value="1"/>
</dbReference>
<dbReference type="Proteomes" id="UP000094527">
    <property type="component" value="Unassembled WGS sequence"/>
</dbReference>
<accession>A0A1D2MEK9</accession>
<dbReference type="EC" id="3.4.21.26" evidence="3"/>
<dbReference type="FunFam" id="3.40.50.1820:FF:000005">
    <property type="entry name" value="Prolyl endopeptidase"/>
    <property type="match status" value="1"/>
</dbReference>
<feature type="transmembrane region" description="Helical" evidence="10">
    <location>
        <begin position="29"/>
        <end position="51"/>
    </location>
</feature>
<feature type="domain" description="Peptidase S9A N-terminal" evidence="12">
    <location>
        <begin position="643"/>
        <end position="824"/>
    </location>
</feature>
<dbReference type="GO" id="GO:0004252">
    <property type="term" value="F:serine-type endopeptidase activity"/>
    <property type="evidence" value="ECO:0007669"/>
    <property type="project" value="UniProtKB-EC"/>
</dbReference>
<feature type="transmembrane region" description="Helical" evidence="10">
    <location>
        <begin position="104"/>
        <end position="126"/>
    </location>
</feature>
<feature type="transmembrane region" description="Helical" evidence="10">
    <location>
        <begin position="72"/>
        <end position="92"/>
    </location>
</feature>
<dbReference type="PRINTS" id="PR00862">
    <property type="entry name" value="PROLIGOPTASE"/>
</dbReference>
<comment type="caution">
    <text evidence="13">The sequence shown here is derived from an EMBL/GenBank/DDBJ whole genome shotgun (WGS) entry which is preliminary data.</text>
</comment>
<feature type="coiled-coil region" evidence="9">
    <location>
        <begin position="480"/>
        <end position="538"/>
    </location>
</feature>
<dbReference type="InterPro" id="IPR009447">
    <property type="entry name" value="PIGW/GWT1"/>
</dbReference>
<evidence type="ECO:0000313" key="14">
    <source>
        <dbReference type="Proteomes" id="UP000094527"/>
    </source>
</evidence>
<evidence type="ECO:0000256" key="5">
    <source>
        <dbReference type="ARBA" id="ARBA00022670"/>
    </source>
</evidence>
<proteinExistence type="inferred from homology"/>
<feature type="transmembrane region" description="Helical" evidence="10">
    <location>
        <begin position="297"/>
        <end position="316"/>
    </location>
</feature>
<keyword evidence="6" id="KW-0378">Hydrolase</keyword>
<dbReference type="Pfam" id="PF00326">
    <property type="entry name" value="Peptidase_S9"/>
    <property type="match status" value="1"/>
</dbReference>
<dbReference type="InterPro" id="IPR002470">
    <property type="entry name" value="Peptidase_S9A"/>
</dbReference>
<dbReference type="Gene3D" id="3.40.50.1820">
    <property type="entry name" value="alpha/beta hydrolase"/>
    <property type="match status" value="2"/>
</dbReference>
<feature type="transmembrane region" description="Helical" evidence="10">
    <location>
        <begin position="373"/>
        <end position="397"/>
    </location>
</feature>
<feature type="transmembrane region" description="Helical" evidence="10">
    <location>
        <begin position="270"/>
        <end position="290"/>
    </location>
</feature>
<dbReference type="PROSITE" id="PS00708">
    <property type="entry name" value="PRO_ENDOPEP_SER"/>
    <property type="match status" value="1"/>
</dbReference>
<dbReference type="GO" id="GO:0006508">
    <property type="term" value="P:proteolysis"/>
    <property type="evidence" value="ECO:0007669"/>
    <property type="project" value="UniProtKB-KW"/>
</dbReference>
<dbReference type="OrthoDB" id="248387at2759"/>
<evidence type="ECO:0000259" key="12">
    <source>
        <dbReference type="Pfam" id="PF02897"/>
    </source>
</evidence>
<dbReference type="InterPro" id="IPR023302">
    <property type="entry name" value="Pept_S9A_N"/>
</dbReference>
<evidence type="ECO:0000259" key="11">
    <source>
        <dbReference type="Pfam" id="PF00326"/>
    </source>
</evidence>
<dbReference type="GO" id="GO:0070012">
    <property type="term" value="F:oligopeptidase activity"/>
    <property type="evidence" value="ECO:0007669"/>
    <property type="project" value="TreeGrafter"/>
</dbReference>
<organism evidence="13 14">
    <name type="scientific">Orchesella cincta</name>
    <name type="common">Springtail</name>
    <name type="synonym">Podura cincta</name>
    <dbReference type="NCBI Taxonomy" id="48709"/>
    <lineage>
        <taxon>Eukaryota</taxon>
        <taxon>Metazoa</taxon>
        <taxon>Ecdysozoa</taxon>
        <taxon>Arthropoda</taxon>
        <taxon>Hexapoda</taxon>
        <taxon>Collembola</taxon>
        <taxon>Entomobryomorpha</taxon>
        <taxon>Entomobryoidea</taxon>
        <taxon>Orchesellidae</taxon>
        <taxon>Orchesellinae</taxon>
        <taxon>Orchesella</taxon>
    </lineage>
</organism>
<dbReference type="Pfam" id="PF02897">
    <property type="entry name" value="Peptidase_S9_N"/>
    <property type="match status" value="1"/>
</dbReference>
<dbReference type="InterPro" id="IPR002471">
    <property type="entry name" value="Pept_S9_AS"/>
</dbReference>
<feature type="domain" description="Peptidase S9 prolyl oligopeptidase catalytic" evidence="11">
    <location>
        <begin position="1044"/>
        <end position="1236"/>
    </location>
</feature>
<dbReference type="EMBL" id="LJIJ01001543">
    <property type="protein sequence ID" value="ODM91456.1"/>
    <property type="molecule type" value="Genomic_DNA"/>
</dbReference>
<dbReference type="InterPro" id="IPR001375">
    <property type="entry name" value="Peptidase_S9_cat"/>
</dbReference>